<sequence>MVLDPSATRCVRLQLLLFFSGWYDMLFALLTIYTGWVKWRRLKGDIPLVFMAANFFVCFVLEPSRLYLGTAGNVREGVPEMSLFVVLSGLCSLVLAGETVLTSELGGLNAELELTPELCSLLPERPCVLPLERACWVVRAALAAVELCLGAAALRRLIREKSRRFFVALRTAQPRRREKAINFLDARLGQRPATYVHVRG</sequence>
<dbReference type="PANTHER" id="PTHR13531:SF6">
    <property type="entry name" value="TMEM (HUMAN TRANSMEMBRANE PROTEIN) HOMOLOG"/>
    <property type="match status" value="1"/>
</dbReference>
<evidence type="ECO:0000256" key="2">
    <source>
        <dbReference type="ARBA" id="ARBA00022692"/>
    </source>
</evidence>
<organism evidence="6 7">
    <name type="scientific">Prorocentrum cordatum</name>
    <dbReference type="NCBI Taxonomy" id="2364126"/>
    <lineage>
        <taxon>Eukaryota</taxon>
        <taxon>Sar</taxon>
        <taxon>Alveolata</taxon>
        <taxon>Dinophyceae</taxon>
        <taxon>Prorocentrales</taxon>
        <taxon>Prorocentraceae</taxon>
        <taxon>Prorocentrum</taxon>
    </lineage>
</organism>
<feature type="transmembrane region" description="Helical" evidence="5">
    <location>
        <begin position="136"/>
        <end position="154"/>
    </location>
</feature>
<feature type="transmembrane region" description="Helical" evidence="5">
    <location>
        <begin position="48"/>
        <end position="68"/>
    </location>
</feature>
<accession>A0ABN9QT77</accession>
<comment type="caution">
    <text evidence="6">The sequence shown here is derived from an EMBL/GenBank/DDBJ whole genome shotgun (WGS) entry which is preliminary data.</text>
</comment>
<evidence type="ECO:0000256" key="1">
    <source>
        <dbReference type="ARBA" id="ARBA00004141"/>
    </source>
</evidence>
<dbReference type="Proteomes" id="UP001189429">
    <property type="component" value="Unassembled WGS sequence"/>
</dbReference>
<evidence type="ECO:0000256" key="5">
    <source>
        <dbReference type="SAM" id="Phobius"/>
    </source>
</evidence>
<keyword evidence="7" id="KW-1185">Reference proteome</keyword>
<comment type="subcellular location">
    <subcellularLocation>
        <location evidence="1">Membrane</location>
        <topology evidence="1">Multi-pass membrane protein</topology>
    </subcellularLocation>
</comment>
<reference evidence="6" key="1">
    <citation type="submission" date="2023-10" db="EMBL/GenBank/DDBJ databases">
        <authorList>
            <person name="Chen Y."/>
            <person name="Shah S."/>
            <person name="Dougan E. K."/>
            <person name="Thang M."/>
            <person name="Chan C."/>
        </authorList>
    </citation>
    <scope>NUCLEOTIDE SEQUENCE [LARGE SCALE GENOMIC DNA]</scope>
</reference>
<dbReference type="Pfam" id="PF09799">
    <property type="entry name" value="Transmemb_17"/>
    <property type="match status" value="1"/>
</dbReference>
<dbReference type="PANTHER" id="PTHR13531">
    <property type="entry name" value="GEO07735P1-RELATED-RELATED"/>
    <property type="match status" value="1"/>
</dbReference>
<evidence type="ECO:0000256" key="3">
    <source>
        <dbReference type="ARBA" id="ARBA00022989"/>
    </source>
</evidence>
<evidence type="ECO:0000313" key="7">
    <source>
        <dbReference type="Proteomes" id="UP001189429"/>
    </source>
</evidence>
<keyword evidence="2 5" id="KW-0812">Transmembrane</keyword>
<name>A0ABN9QT77_9DINO</name>
<dbReference type="EMBL" id="CAUYUJ010004136">
    <property type="protein sequence ID" value="CAK0808311.1"/>
    <property type="molecule type" value="Genomic_DNA"/>
</dbReference>
<keyword evidence="4 5" id="KW-0472">Membrane</keyword>
<evidence type="ECO:0000313" key="6">
    <source>
        <dbReference type="EMBL" id="CAK0808311.1"/>
    </source>
</evidence>
<feature type="transmembrane region" description="Helical" evidence="5">
    <location>
        <begin position="15"/>
        <end position="36"/>
    </location>
</feature>
<evidence type="ECO:0000256" key="4">
    <source>
        <dbReference type="ARBA" id="ARBA00023136"/>
    </source>
</evidence>
<gene>
    <name evidence="6" type="ORF">PCOR1329_LOCUS13947</name>
</gene>
<dbReference type="InterPro" id="IPR019184">
    <property type="entry name" value="Uncharacterised_TM-17"/>
</dbReference>
<proteinExistence type="predicted"/>
<protein>
    <submittedName>
        <fullName evidence="6">Uncharacterized protein</fullName>
    </submittedName>
</protein>
<keyword evidence="3 5" id="KW-1133">Transmembrane helix</keyword>